<dbReference type="AlphaFoldDB" id="A0A218YVY1"/>
<sequence length="49" mass="5324">MPEVVEQQIQVPAPMSATNSGIEAEQPKPAAPMSTSGDDVDWIESIERR</sequence>
<dbReference type="EMBL" id="MZNU01000354">
    <property type="protein sequence ID" value="OWO99488.1"/>
    <property type="molecule type" value="Genomic_DNA"/>
</dbReference>
<proteinExistence type="predicted"/>
<feature type="region of interest" description="Disordered" evidence="1">
    <location>
        <begin position="1"/>
        <end position="49"/>
    </location>
</feature>
<evidence type="ECO:0000256" key="1">
    <source>
        <dbReference type="SAM" id="MobiDB-lite"/>
    </source>
</evidence>
<comment type="caution">
    <text evidence="2">The sequence shown here is derived from an EMBL/GenBank/DDBJ whole genome shotgun (WGS) entry which is preliminary data.</text>
</comment>
<reference evidence="2 3" key="1">
    <citation type="submission" date="2017-04" db="EMBL/GenBank/DDBJ databases">
        <title>Draft genome sequence of Marssonina coronaria NL1: causal agent of apple blotch.</title>
        <authorList>
            <person name="Cheng Q."/>
        </authorList>
    </citation>
    <scope>NUCLEOTIDE SEQUENCE [LARGE SCALE GENOMIC DNA]</scope>
    <source>
        <strain evidence="2 3">NL1</strain>
    </source>
</reference>
<dbReference type="InParanoid" id="A0A218YVY1"/>
<evidence type="ECO:0000313" key="2">
    <source>
        <dbReference type="EMBL" id="OWO99488.1"/>
    </source>
</evidence>
<keyword evidence="3" id="KW-1185">Reference proteome</keyword>
<name>A0A218YVY1_9HELO</name>
<organism evidence="2 3">
    <name type="scientific">Diplocarpon coronariae</name>
    <dbReference type="NCBI Taxonomy" id="2795749"/>
    <lineage>
        <taxon>Eukaryota</taxon>
        <taxon>Fungi</taxon>
        <taxon>Dikarya</taxon>
        <taxon>Ascomycota</taxon>
        <taxon>Pezizomycotina</taxon>
        <taxon>Leotiomycetes</taxon>
        <taxon>Helotiales</taxon>
        <taxon>Drepanopezizaceae</taxon>
        <taxon>Diplocarpon</taxon>
    </lineage>
</organism>
<evidence type="ECO:0000313" key="3">
    <source>
        <dbReference type="Proteomes" id="UP000242519"/>
    </source>
</evidence>
<accession>A0A218YVY1</accession>
<dbReference type="Proteomes" id="UP000242519">
    <property type="component" value="Unassembled WGS sequence"/>
</dbReference>
<protein>
    <submittedName>
        <fullName evidence="2">Uncharacterized protein</fullName>
    </submittedName>
</protein>
<dbReference type="OrthoDB" id="3545709at2759"/>
<feature type="compositionally biased region" description="Acidic residues" evidence="1">
    <location>
        <begin position="38"/>
        <end position="49"/>
    </location>
</feature>
<gene>
    <name evidence="2" type="ORF">B2J93_1620</name>
</gene>